<dbReference type="PROSITE" id="PS51186">
    <property type="entry name" value="GNAT"/>
    <property type="match status" value="1"/>
</dbReference>
<dbReference type="Gene3D" id="3.40.630.30">
    <property type="match status" value="1"/>
</dbReference>
<evidence type="ECO:0000313" key="5">
    <source>
        <dbReference type="Proteomes" id="UP000231702"/>
    </source>
</evidence>
<gene>
    <name evidence="2" type="ORF">CVM39_10595</name>
    <name evidence="3" type="ORF">SAMN06297129_1247</name>
</gene>
<dbReference type="GO" id="GO:0016747">
    <property type="term" value="F:acyltransferase activity, transferring groups other than amino-acyl groups"/>
    <property type="evidence" value="ECO:0007669"/>
    <property type="project" value="InterPro"/>
</dbReference>
<organism evidence="3 4">
    <name type="scientific">Pseudooceanicola antarcticus</name>
    <dbReference type="NCBI Taxonomy" id="1247613"/>
    <lineage>
        <taxon>Bacteria</taxon>
        <taxon>Pseudomonadati</taxon>
        <taxon>Pseudomonadota</taxon>
        <taxon>Alphaproteobacteria</taxon>
        <taxon>Rhodobacterales</taxon>
        <taxon>Paracoccaceae</taxon>
        <taxon>Pseudooceanicola</taxon>
    </lineage>
</organism>
<evidence type="ECO:0000313" key="3">
    <source>
        <dbReference type="EMBL" id="SNY47785.1"/>
    </source>
</evidence>
<evidence type="ECO:0000313" key="4">
    <source>
        <dbReference type="Proteomes" id="UP000231655"/>
    </source>
</evidence>
<dbReference type="Proteomes" id="UP000231702">
    <property type="component" value="Unassembled WGS sequence"/>
</dbReference>
<dbReference type="Proteomes" id="UP000231655">
    <property type="component" value="Unassembled WGS sequence"/>
</dbReference>
<keyword evidence="3" id="KW-0808">Transferase</keyword>
<reference evidence="2 5" key="2">
    <citation type="journal article" date="2018" name="Int. J. Syst. Evol. Microbiol.">
        <title>Pseudooceanicola lipolyticus sp. nov., a marine alphaproteobacterium, reclassification of Oceanicola flagellatus as Pseudooceanicola flagellatus comb. nov. and emended description of the genus Pseudooceanicola.</title>
        <authorList>
            <person name="Huang M.-M."/>
            <person name="Guo L.-L."/>
            <person name="Wu Y.-H."/>
            <person name="Lai Q.-L."/>
            <person name="Shao Z.-Z."/>
            <person name="Wang C.-S."/>
            <person name="Wu M."/>
            <person name="Xu X.-W."/>
        </authorList>
    </citation>
    <scope>NUCLEOTIDE SEQUENCE [LARGE SCALE GENOMIC DNA]</scope>
    <source>
        <strain evidence="2 5">Ar-45</strain>
    </source>
</reference>
<dbReference type="Pfam" id="PF00583">
    <property type="entry name" value="Acetyltransf_1"/>
    <property type="match status" value="1"/>
</dbReference>
<feature type="domain" description="N-acetyltransferase" evidence="1">
    <location>
        <begin position="7"/>
        <end position="143"/>
    </location>
</feature>
<evidence type="ECO:0000259" key="1">
    <source>
        <dbReference type="PROSITE" id="PS51186"/>
    </source>
</evidence>
<accession>A0A285III1</accession>
<dbReference type="EMBL" id="PGTD01000016">
    <property type="protein sequence ID" value="PJE28899.1"/>
    <property type="molecule type" value="Genomic_DNA"/>
</dbReference>
<keyword evidence="5" id="KW-1185">Reference proteome</keyword>
<dbReference type="AlphaFoldDB" id="A0A285III1"/>
<reference evidence="3 4" key="1">
    <citation type="submission" date="2017-09" db="EMBL/GenBank/DDBJ databases">
        <authorList>
            <person name="Ehlers B."/>
            <person name="Leendertz F.H."/>
        </authorList>
    </citation>
    <scope>NUCLEOTIDE SEQUENCE [LARGE SCALE GENOMIC DNA]</scope>
    <source>
        <strain evidence="3 4">CGMCC 1.12662</strain>
    </source>
</reference>
<dbReference type="EMBL" id="OBEA01000002">
    <property type="protein sequence ID" value="SNY47785.1"/>
    <property type="molecule type" value="Genomic_DNA"/>
</dbReference>
<name>A0A285III1_9RHOB</name>
<dbReference type="InterPro" id="IPR000182">
    <property type="entry name" value="GNAT_dom"/>
</dbReference>
<protein>
    <submittedName>
        <fullName evidence="2">N-acetyltransferase</fullName>
    </submittedName>
    <submittedName>
        <fullName evidence="3">Putative acetyltransferase</fullName>
    </submittedName>
</protein>
<dbReference type="SUPFAM" id="SSF55729">
    <property type="entry name" value="Acyl-CoA N-acyltransferases (Nat)"/>
    <property type="match status" value="1"/>
</dbReference>
<dbReference type="CDD" id="cd04301">
    <property type="entry name" value="NAT_SF"/>
    <property type="match status" value="1"/>
</dbReference>
<dbReference type="InterPro" id="IPR016181">
    <property type="entry name" value="Acyl_CoA_acyltransferase"/>
</dbReference>
<proteinExistence type="predicted"/>
<evidence type="ECO:0000313" key="2">
    <source>
        <dbReference type="EMBL" id="PJE28899.1"/>
    </source>
</evidence>
<dbReference type="OrthoDB" id="9797178at2"/>
<dbReference type="RefSeq" id="WP_097145009.1">
    <property type="nucleotide sequence ID" value="NZ_OBEA01000002.1"/>
</dbReference>
<sequence length="172" mass="18820">MARKPEITHKLYSPVHGIGVGNLLTQAYDGPAQAQLVQAMRSSGDMVVELMALHEESVVGYVGFSRHLSPQGWMALSPLGVLPAWRSHGIGAELVRYGLDHARRAGAKAVTVLGDGRYYQRFGFTYRAAENLETPYSSEKTLLFPIAPGTAFSEEKLVYSPAFRELGLEPTN</sequence>